<reference evidence="1 2" key="1">
    <citation type="submission" date="2018-06" db="EMBL/GenBank/DDBJ databases">
        <authorList>
            <consortium name="Pathogen Informatics"/>
            <person name="Doyle S."/>
        </authorList>
    </citation>
    <scope>NUCLEOTIDE SEQUENCE [LARGE SCALE GENOMIC DNA]</scope>
    <source>
        <strain evidence="1 2">NCTC10767</strain>
    </source>
</reference>
<sequence length="37" mass="4097">MSPQNNHLQRPPAAVLYADELAKLKKMITHLARPVGS</sequence>
<dbReference type="Proteomes" id="UP000254647">
    <property type="component" value="Unassembled WGS sequence"/>
</dbReference>
<dbReference type="EMBL" id="UFXW01000004">
    <property type="protein sequence ID" value="STC84672.1"/>
    <property type="molecule type" value="Genomic_DNA"/>
</dbReference>
<gene>
    <name evidence="1" type="primary">yehL_3</name>
    <name evidence="1" type="ORF">NCTC10767_03371</name>
</gene>
<dbReference type="AlphaFoldDB" id="A0A376D8D3"/>
<evidence type="ECO:0000313" key="2">
    <source>
        <dbReference type="Proteomes" id="UP000254647"/>
    </source>
</evidence>
<evidence type="ECO:0000313" key="1">
    <source>
        <dbReference type="EMBL" id="STC84672.1"/>
    </source>
</evidence>
<name>A0A376D8D3_ECOLX</name>
<proteinExistence type="predicted"/>
<accession>A0A376D8D3</accession>
<protein>
    <submittedName>
        <fullName evidence="1">ATPase</fullName>
    </submittedName>
</protein>
<organism evidence="1 2">
    <name type="scientific">Escherichia coli</name>
    <dbReference type="NCBI Taxonomy" id="562"/>
    <lineage>
        <taxon>Bacteria</taxon>
        <taxon>Pseudomonadati</taxon>
        <taxon>Pseudomonadota</taxon>
        <taxon>Gammaproteobacteria</taxon>
        <taxon>Enterobacterales</taxon>
        <taxon>Enterobacteriaceae</taxon>
        <taxon>Escherichia</taxon>
    </lineage>
</organism>